<keyword evidence="3" id="KW-1185">Reference proteome</keyword>
<accession>E3GXS7</accession>
<dbReference type="InterPro" id="IPR019249">
    <property type="entry name" value="DUF2226"/>
</dbReference>
<evidence type="ECO:0000313" key="2">
    <source>
        <dbReference type="EMBL" id="ADP77109.1"/>
    </source>
</evidence>
<organism evidence="2 3">
    <name type="scientific">Methanothermus fervidus (strain ATCC 43054 / DSM 2088 / JCM 10308 / V24 S)</name>
    <dbReference type="NCBI Taxonomy" id="523846"/>
    <lineage>
        <taxon>Archaea</taxon>
        <taxon>Methanobacteriati</taxon>
        <taxon>Methanobacteriota</taxon>
        <taxon>Methanomada group</taxon>
        <taxon>Methanobacteria</taxon>
        <taxon>Methanobacteriales</taxon>
        <taxon>Methanothermaceae</taxon>
        <taxon>Methanothermus</taxon>
    </lineage>
</organism>
<dbReference type="OrthoDB" id="71386at2157"/>
<dbReference type="HOGENOM" id="CLU_817874_0_0_2"/>
<dbReference type="Proteomes" id="UP000002315">
    <property type="component" value="Chromosome"/>
</dbReference>
<gene>
    <name evidence="2" type="ordered locus">Mfer_0306</name>
</gene>
<dbReference type="EMBL" id="CP002278">
    <property type="protein sequence ID" value="ADP77109.1"/>
    <property type="molecule type" value="Genomic_DNA"/>
</dbReference>
<dbReference type="KEGG" id="mfv:Mfer_0306"/>
<reference evidence="2 3" key="1">
    <citation type="journal article" date="2010" name="Stand. Genomic Sci.">
        <title>Complete genome sequence of Methanothermus fervidus type strain (V24S).</title>
        <authorList>
            <person name="Anderson I."/>
            <person name="Djao O.D."/>
            <person name="Misra M."/>
            <person name="Chertkov O."/>
            <person name="Nolan M."/>
            <person name="Lucas S."/>
            <person name="Lapidus A."/>
            <person name="Del Rio T.G."/>
            <person name="Tice H."/>
            <person name="Cheng J.F."/>
            <person name="Tapia R."/>
            <person name="Han C."/>
            <person name="Goodwin L."/>
            <person name="Pitluck S."/>
            <person name="Liolios K."/>
            <person name="Ivanova N."/>
            <person name="Mavromatis K."/>
            <person name="Mikhailova N."/>
            <person name="Pati A."/>
            <person name="Brambilla E."/>
            <person name="Chen A."/>
            <person name="Palaniappan K."/>
            <person name="Land M."/>
            <person name="Hauser L."/>
            <person name="Chang Y.J."/>
            <person name="Jeffries C.D."/>
            <person name="Sikorski J."/>
            <person name="Spring S."/>
            <person name="Rohde M."/>
            <person name="Eichinger K."/>
            <person name="Huber H."/>
            <person name="Wirth R."/>
            <person name="Goker M."/>
            <person name="Detter J.C."/>
            <person name="Woyke T."/>
            <person name="Bristow J."/>
            <person name="Eisen J.A."/>
            <person name="Markowitz V."/>
            <person name="Hugenholtz P."/>
            <person name="Klenk H.P."/>
            <person name="Kyrpides N.C."/>
        </authorList>
    </citation>
    <scope>NUCLEOTIDE SEQUENCE [LARGE SCALE GENOMIC DNA]</scope>
    <source>
        <strain evidence="3">ATCC 43054 / DSM 2088 / JCM 10308 / V24 S</strain>
    </source>
</reference>
<evidence type="ECO:0000313" key="3">
    <source>
        <dbReference type="Proteomes" id="UP000002315"/>
    </source>
</evidence>
<evidence type="ECO:0000256" key="1">
    <source>
        <dbReference type="SAM" id="Coils"/>
    </source>
</evidence>
<proteinExistence type="predicted"/>
<dbReference type="STRING" id="523846.Mfer_0306"/>
<protein>
    <recommendedName>
        <fullName evidence="4">DUF4388 domain-containing protein</fullName>
    </recommendedName>
</protein>
<name>E3GXS7_METFV</name>
<feature type="coiled-coil region" evidence="1">
    <location>
        <begin position="229"/>
        <end position="256"/>
    </location>
</feature>
<dbReference type="Pfam" id="PF09987">
    <property type="entry name" value="DUF2226"/>
    <property type="match status" value="1"/>
</dbReference>
<evidence type="ECO:0008006" key="4">
    <source>
        <dbReference type="Google" id="ProtNLM"/>
    </source>
</evidence>
<dbReference type="AlphaFoldDB" id="E3GXS7"/>
<keyword evidence="1" id="KW-0175">Coiled coil</keyword>
<sequence length="278" mass="32449">MELPITRPIKEGFGDEINFKKLLENLTKEEFTGFIRVTHGSDEGYILFKKGYQVAASYSSDVREKALNKILEVSNDEKSFIEVFKLKNDQIDYLIDINKFYKLDKPVKYSESTSKKKLKKEKAEVKKEKAKKIKKSSVSREELLKKYRIKELNEEEVEKILGEFLPKKKKEEVKSNNINIKLDEIKPKLIQKIKKSVSNIPNIRDVNVLLTFENKPNFKGKIKIAAKYKRGLLLKLQDVKEEIKKLKEKIINTVEKILVDVFGSEKILKKVEIEVTIR</sequence>